<keyword evidence="3" id="KW-1133">Transmembrane helix</keyword>
<name>A0ABW3RC72_9FLAO</name>
<accession>A0ABW3RC72</accession>
<dbReference type="InterPro" id="IPR052558">
    <property type="entry name" value="Siderophore_Hydrolase_D"/>
</dbReference>
<dbReference type="Proteomes" id="UP001597163">
    <property type="component" value="Unassembled WGS sequence"/>
</dbReference>
<evidence type="ECO:0000256" key="2">
    <source>
        <dbReference type="ARBA" id="ARBA00022801"/>
    </source>
</evidence>
<dbReference type="RefSeq" id="WP_311939078.1">
    <property type="nucleotide sequence ID" value="NZ_JAVSCK010000003.1"/>
</dbReference>
<comment type="similarity">
    <text evidence="1">Belongs to the esterase D family.</text>
</comment>
<sequence>MSPIKTIRIKIILTFISIILCNFIFGQNENEQNKITPLSIGEKINFQSKILNENRILNVYLPNGYTTDSIKEFPVIYVLDGSIDEDFIHISGIVQFGSFSWINMIPESIVVGISNVDRKRDFTFPTNNKKDKEDFPTTGKSERFINFIEKELQPYIDTNYKTDSLKTLIGQSLGGLLATEILFKTPNLFDNYIIASPSLWWDDESLLKYTPRPYSSKKSIYIAVGKEGQIMERTAKALYHKLNLLKKENTNIYFEFFEKQNHGDTLHLAVYSAFEKIFMEEKN</sequence>
<evidence type="ECO:0000256" key="3">
    <source>
        <dbReference type="SAM" id="Phobius"/>
    </source>
</evidence>
<organism evidence="4 5">
    <name type="scientific">Hwangdonia seohaensis</name>
    <dbReference type="NCBI Taxonomy" id="1240727"/>
    <lineage>
        <taxon>Bacteria</taxon>
        <taxon>Pseudomonadati</taxon>
        <taxon>Bacteroidota</taxon>
        <taxon>Flavobacteriia</taxon>
        <taxon>Flavobacteriales</taxon>
        <taxon>Flavobacteriaceae</taxon>
        <taxon>Hwangdonia</taxon>
    </lineage>
</organism>
<dbReference type="PANTHER" id="PTHR40841">
    <property type="entry name" value="SIDEROPHORE TRIACETYLFUSARININE C ESTERASE"/>
    <property type="match status" value="1"/>
</dbReference>
<gene>
    <name evidence="4" type="ORF">ACFQ2E_09150</name>
</gene>
<keyword evidence="2 4" id="KW-0378">Hydrolase</keyword>
<dbReference type="InterPro" id="IPR000801">
    <property type="entry name" value="Esterase-like"/>
</dbReference>
<dbReference type="SUPFAM" id="SSF53474">
    <property type="entry name" value="alpha/beta-Hydrolases"/>
    <property type="match status" value="1"/>
</dbReference>
<reference evidence="5" key="1">
    <citation type="journal article" date="2019" name="Int. J. Syst. Evol. Microbiol.">
        <title>The Global Catalogue of Microorganisms (GCM) 10K type strain sequencing project: providing services to taxonomists for standard genome sequencing and annotation.</title>
        <authorList>
            <consortium name="The Broad Institute Genomics Platform"/>
            <consortium name="The Broad Institute Genome Sequencing Center for Infectious Disease"/>
            <person name="Wu L."/>
            <person name="Ma J."/>
        </authorList>
    </citation>
    <scope>NUCLEOTIDE SEQUENCE [LARGE SCALE GENOMIC DNA]</scope>
    <source>
        <strain evidence="5">CCUG 63246</strain>
    </source>
</reference>
<evidence type="ECO:0000313" key="4">
    <source>
        <dbReference type="EMBL" id="MFD1162581.1"/>
    </source>
</evidence>
<dbReference type="Gene3D" id="3.40.50.1820">
    <property type="entry name" value="alpha/beta hydrolase"/>
    <property type="match status" value="1"/>
</dbReference>
<dbReference type="InterPro" id="IPR029058">
    <property type="entry name" value="AB_hydrolase_fold"/>
</dbReference>
<evidence type="ECO:0000256" key="1">
    <source>
        <dbReference type="ARBA" id="ARBA00005622"/>
    </source>
</evidence>
<comment type="caution">
    <text evidence="4">The sequence shown here is derived from an EMBL/GenBank/DDBJ whole genome shotgun (WGS) entry which is preliminary data.</text>
</comment>
<dbReference type="GO" id="GO:0016787">
    <property type="term" value="F:hydrolase activity"/>
    <property type="evidence" value="ECO:0007669"/>
    <property type="project" value="UniProtKB-KW"/>
</dbReference>
<dbReference type="Pfam" id="PF00756">
    <property type="entry name" value="Esterase"/>
    <property type="match status" value="1"/>
</dbReference>
<protein>
    <submittedName>
        <fullName evidence="4">Alpha/beta hydrolase</fullName>
    </submittedName>
</protein>
<keyword evidence="5" id="KW-1185">Reference proteome</keyword>
<keyword evidence="3" id="KW-0812">Transmembrane</keyword>
<dbReference type="EMBL" id="JBHTLJ010000003">
    <property type="protein sequence ID" value="MFD1162581.1"/>
    <property type="molecule type" value="Genomic_DNA"/>
</dbReference>
<evidence type="ECO:0000313" key="5">
    <source>
        <dbReference type="Proteomes" id="UP001597163"/>
    </source>
</evidence>
<keyword evidence="3" id="KW-0472">Membrane</keyword>
<feature type="transmembrane region" description="Helical" evidence="3">
    <location>
        <begin position="7"/>
        <end position="25"/>
    </location>
</feature>
<dbReference type="PANTHER" id="PTHR40841:SF2">
    <property type="entry name" value="SIDEROPHORE-DEGRADING ESTERASE (EUROFUNG)"/>
    <property type="match status" value="1"/>
</dbReference>
<proteinExistence type="inferred from homology"/>